<dbReference type="EMBL" id="JAWDGP010007660">
    <property type="protein sequence ID" value="KAK3709462.1"/>
    <property type="molecule type" value="Genomic_DNA"/>
</dbReference>
<dbReference type="AlphaFoldDB" id="A0AAE0XSZ8"/>
<feature type="compositionally biased region" description="Low complexity" evidence="1">
    <location>
        <begin position="53"/>
        <end position="66"/>
    </location>
</feature>
<proteinExistence type="predicted"/>
<dbReference type="Proteomes" id="UP001283361">
    <property type="component" value="Unassembled WGS sequence"/>
</dbReference>
<name>A0AAE0XSZ8_9GAST</name>
<evidence type="ECO:0000256" key="1">
    <source>
        <dbReference type="SAM" id="MobiDB-lite"/>
    </source>
</evidence>
<evidence type="ECO:0000313" key="2">
    <source>
        <dbReference type="EMBL" id="KAK3709462.1"/>
    </source>
</evidence>
<sequence length="242" mass="27273">MWSEALPQTCQDDELCARWTVLERDQEIAMPLYCLGLTLEDARLRALHGYAQSGSGSRGKSNSSGRKTGRKRAGALEEEESPGRIKYARPITSVAWQRTCDPITLCLTSLNNLDRFDSSHTEPAISVYNQSLDRIYKRCVYHDHWLAHWSYHKVYESGIWIHPSAPLSAQLDSLSDQAGGIHQGSSEVVKSGPENSLHVIKSGAECMSGYTESRVRYSWGRMKTGIWRQHARETLVMSSRLD</sequence>
<feature type="region of interest" description="Disordered" evidence="1">
    <location>
        <begin position="51"/>
        <end position="81"/>
    </location>
</feature>
<protein>
    <submittedName>
        <fullName evidence="2">Uncharacterized protein</fullName>
    </submittedName>
</protein>
<gene>
    <name evidence="2" type="ORF">RRG08_017245</name>
</gene>
<evidence type="ECO:0000313" key="3">
    <source>
        <dbReference type="Proteomes" id="UP001283361"/>
    </source>
</evidence>
<reference evidence="2" key="1">
    <citation type="journal article" date="2023" name="G3 (Bethesda)">
        <title>A reference genome for the long-term kleptoplast-retaining sea slug Elysia crispata morphotype clarki.</title>
        <authorList>
            <person name="Eastman K.E."/>
            <person name="Pendleton A.L."/>
            <person name="Shaikh M.A."/>
            <person name="Suttiyut T."/>
            <person name="Ogas R."/>
            <person name="Tomko P."/>
            <person name="Gavelis G."/>
            <person name="Widhalm J.R."/>
            <person name="Wisecaver J.H."/>
        </authorList>
    </citation>
    <scope>NUCLEOTIDE SEQUENCE</scope>
    <source>
        <strain evidence="2">ECLA1</strain>
    </source>
</reference>
<comment type="caution">
    <text evidence="2">The sequence shown here is derived from an EMBL/GenBank/DDBJ whole genome shotgun (WGS) entry which is preliminary data.</text>
</comment>
<keyword evidence="3" id="KW-1185">Reference proteome</keyword>
<organism evidence="2 3">
    <name type="scientific">Elysia crispata</name>
    <name type="common">lettuce slug</name>
    <dbReference type="NCBI Taxonomy" id="231223"/>
    <lineage>
        <taxon>Eukaryota</taxon>
        <taxon>Metazoa</taxon>
        <taxon>Spiralia</taxon>
        <taxon>Lophotrochozoa</taxon>
        <taxon>Mollusca</taxon>
        <taxon>Gastropoda</taxon>
        <taxon>Heterobranchia</taxon>
        <taxon>Euthyneura</taxon>
        <taxon>Panpulmonata</taxon>
        <taxon>Sacoglossa</taxon>
        <taxon>Placobranchoidea</taxon>
        <taxon>Plakobranchidae</taxon>
        <taxon>Elysia</taxon>
    </lineage>
</organism>
<accession>A0AAE0XSZ8</accession>